<evidence type="ECO:0000256" key="2">
    <source>
        <dbReference type="ARBA" id="ARBA00007524"/>
    </source>
</evidence>
<feature type="transmembrane region" description="Helical" evidence="6">
    <location>
        <begin position="103"/>
        <end position="122"/>
    </location>
</feature>
<evidence type="ECO:0000256" key="4">
    <source>
        <dbReference type="ARBA" id="ARBA00022989"/>
    </source>
</evidence>
<protein>
    <recommendedName>
        <fullName evidence="10">Translocator protein</fullName>
    </recommendedName>
</protein>
<evidence type="ECO:0000313" key="8">
    <source>
        <dbReference type="EMBL" id="KAF6198533.1"/>
    </source>
</evidence>
<evidence type="ECO:0008006" key="10">
    <source>
        <dbReference type="Google" id="ProtNLM"/>
    </source>
</evidence>
<dbReference type="InterPro" id="IPR004307">
    <property type="entry name" value="TspO_MBR"/>
</dbReference>
<evidence type="ECO:0000313" key="9">
    <source>
        <dbReference type="Proteomes" id="UP000466442"/>
    </source>
</evidence>
<feature type="signal peptide" evidence="7">
    <location>
        <begin position="1"/>
        <end position="21"/>
    </location>
</feature>
<dbReference type="Proteomes" id="UP000466442">
    <property type="component" value="Linkage Group LG16"/>
</dbReference>
<comment type="caution">
    <text evidence="8">The sequence shown here is derived from an EMBL/GenBank/DDBJ whole genome shotgun (WGS) entry which is preliminary data.</text>
</comment>
<comment type="similarity">
    <text evidence="2">Belongs to the TspO/BZRP family.</text>
</comment>
<evidence type="ECO:0000256" key="1">
    <source>
        <dbReference type="ARBA" id="ARBA00004141"/>
    </source>
</evidence>
<dbReference type="AlphaFoldDB" id="A0A8S9WPG4"/>
<dbReference type="OrthoDB" id="8841220at2759"/>
<evidence type="ECO:0000256" key="6">
    <source>
        <dbReference type="SAM" id="Phobius"/>
    </source>
</evidence>
<dbReference type="GO" id="GO:0005741">
    <property type="term" value="C:mitochondrial outer membrane"/>
    <property type="evidence" value="ECO:0007669"/>
    <property type="project" value="TreeGrafter"/>
</dbReference>
<name>A0A8S9WPG4_APOLU</name>
<dbReference type="Gene3D" id="1.20.1260.100">
    <property type="entry name" value="TspO/MBR protein"/>
    <property type="match status" value="1"/>
</dbReference>
<dbReference type="CDD" id="cd15904">
    <property type="entry name" value="TSPO_MBR"/>
    <property type="match status" value="1"/>
</dbReference>
<sequence>MKWLPSFGLFLFYFLTDSATGLNWEWYCSLNQPSWDTKANYPTHFFFLIALVLDIGVGISSYAVWKDGGGLVGAALPLGLYGTQLVLQWAYLPLLMGCKSIGWGLVDISLATAVAGSAIVFFKKINDKTFRLMLPYVIFLSLANFHTLALYALNLDNKATKSHTQRPQQEPAVQQT</sequence>
<reference evidence="8" key="1">
    <citation type="journal article" date="2021" name="Mol. Ecol. Resour.">
        <title>Apolygus lucorum genome provides insights into omnivorousness and mesophyll feeding.</title>
        <authorList>
            <person name="Liu Y."/>
            <person name="Liu H."/>
            <person name="Wang H."/>
            <person name="Huang T."/>
            <person name="Liu B."/>
            <person name="Yang B."/>
            <person name="Yin L."/>
            <person name="Li B."/>
            <person name="Zhang Y."/>
            <person name="Zhang S."/>
            <person name="Jiang F."/>
            <person name="Zhang X."/>
            <person name="Ren Y."/>
            <person name="Wang B."/>
            <person name="Wang S."/>
            <person name="Lu Y."/>
            <person name="Wu K."/>
            <person name="Fan W."/>
            <person name="Wang G."/>
        </authorList>
    </citation>
    <scope>NUCLEOTIDE SEQUENCE</scope>
    <source>
        <strain evidence="8">12Hb</strain>
    </source>
</reference>
<evidence type="ECO:0000256" key="3">
    <source>
        <dbReference type="ARBA" id="ARBA00022692"/>
    </source>
</evidence>
<dbReference type="FunFam" id="1.20.1260.100:FF:000001">
    <property type="entry name" value="translocator protein 2"/>
    <property type="match status" value="1"/>
</dbReference>
<dbReference type="InterPro" id="IPR038330">
    <property type="entry name" value="TspO/MBR-related_sf"/>
</dbReference>
<dbReference type="GO" id="GO:0033013">
    <property type="term" value="P:tetrapyrrole metabolic process"/>
    <property type="evidence" value="ECO:0007669"/>
    <property type="project" value="UniProtKB-ARBA"/>
</dbReference>
<evidence type="ECO:0000256" key="7">
    <source>
        <dbReference type="SAM" id="SignalP"/>
    </source>
</evidence>
<gene>
    <name evidence="8" type="ORF">GE061_008281</name>
</gene>
<keyword evidence="4 6" id="KW-1133">Transmembrane helix</keyword>
<evidence type="ECO:0000256" key="5">
    <source>
        <dbReference type="ARBA" id="ARBA00023136"/>
    </source>
</evidence>
<organism evidence="8 9">
    <name type="scientific">Apolygus lucorum</name>
    <name type="common">Small green plant bug</name>
    <name type="synonym">Lygocoris lucorum</name>
    <dbReference type="NCBI Taxonomy" id="248454"/>
    <lineage>
        <taxon>Eukaryota</taxon>
        <taxon>Metazoa</taxon>
        <taxon>Ecdysozoa</taxon>
        <taxon>Arthropoda</taxon>
        <taxon>Hexapoda</taxon>
        <taxon>Insecta</taxon>
        <taxon>Pterygota</taxon>
        <taxon>Neoptera</taxon>
        <taxon>Paraneoptera</taxon>
        <taxon>Hemiptera</taxon>
        <taxon>Heteroptera</taxon>
        <taxon>Panheteroptera</taxon>
        <taxon>Cimicomorpha</taxon>
        <taxon>Miridae</taxon>
        <taxon>Mirini</taxon>
        <taxon>Apolygus</taxon>
    </lineage>
</organism>
<keyword evidence="7" id="KW-0732">Signal</keyword>
<dbReference type="Pfam" id="PF03073">
    <property type="entry name" value="TspO_MBR"/>
    <property type="match status" value="1"/>
</dbReference>
<proteinExistence type="inferred from homology"/>
<keyword evidence="3 6" id="KW-0812">Transmembrane</keyword>
<comment type="subcellular location">
    <subcellularLocation>
        <location evidence="1">Membrane</location>
        <topology evidence="1">Multi-pass membrane protein</topology>
    </subcellularLocation>
</comment>
<accession>A0A8S9WPG4</accession>
<feature type="transmembrane region" description="Helical" evidence="6">
    <location>
        <begin position="45"/>
        <end position="64"/>
    </location>
</feature>
<feature type="transmembrane region" description="Helical" evidence="6">
    <location>
        <begin position="134"/>
        <end position="153"/>
    </location>
</feature>
<dbReference type="PANTHER" id="PTHR10057:SF0">
    <property type="entry name" value="TRANSLOCATOR PROTEIN"/>
    <property type="match status" value="1"/>
</dbReference>
<keyword evidence="9" id="KW-1185">Reference proteome</keyword>
<feature type="chain" id="PRO_5035920933" description="Translocator protein" evidence="7">
    <location>
        <begin position="22"/>
        <end position="176"/>
    </location>
</feature>
<feature type="transmembrane region" description="Helical" evidence="6">
    <location>
        <begin position="71"/>
        <end position="91"/>
    </location>
</feature>
<keyword evidence="5 6" id="KW-0472">Membrane</keyword>
<dbReference type="PANTHER" id="PTHR10057">
    <property type="entry name" value="PERIPHERAL-TYPE BENZODIAZEPINE RECEPTOR"/>
    <property type="match status" value="1"/>
</dbReference>
<dbReference type="EMBL" id="WIXP02000016">
    <property type="protein sequence ID" value="KAF6198533.1"/>
    <property type="molecule type" value="Genomic_DNA"/>
</dbReference>